<dbReference type="EMBL" id="JABELV010000086">
    <property type="protein sequence ID" value="KAG7531638.1"/>
    <property type="molecule type" value="Genomic_DNA"/>
</dbReference>
<gene>
    <name evidence="2" type="ORF">FFLO_04222</name>
</gene>
<evidence type="ECO:0000313" key="3">
    <source>
        <dbReference type="Proteomes" id="UP000812966"/>
    </source>
</evidence>
<evidence type="ECO:0000256" key="1">
    <source>
        <dbReference type="SAM" id="MobiDB-lite"/>
    </source>
</evidence>
<name>A0A8K0JPM9_9TREE</name>
<reference evidence="2" key="1">
    <citation type="submission" date="2020-04" db="EMBL/GenBank/DDBJ databases">
        <title>Analysis of mating type loci in Filobasidium floriforme.</title>
        <authorList>
            <person name="Nowrousian M."/>
        </authorList>
    </citation>
    <scope>NUCLEOTIDE SEQUENCE</scope>
    <source>
        <strain evidence="2">CBS 6242</strain>
    </source>
</reference>
<organism evidence="2 3">
    <name type="scientific">Filobasidium floriforme</name>
    <dbReference type="NCBI Taxonomy" id="5210"/>
    <lineage>
        <taxon>Eukaryota</taxon>
        <taxon>Fungi</taxon>
        <taxon>Dikarya</taxon>
        <taxon>Basidiomycota</taxon>
        <taxon>Agaricomycotina</taxon>
        <taxon>Tremellomycetes</taxon>
        <taxon>Filobasidiales</taxon>
        <taxon>Filobasidiaceae</taxon>
        <taxon>Filobasidium</taxon>
    </lineage>
</organism>
<sequence length="523" mass="56163">MLRFQTIHRRPSSHLVSSRRLHTTVHTILHPTPQSVRAHIDSLSLSSDSVGLYLLHPELKDISLVLSAVQDGLAVGANSIGSFAQSASRLQQLQSQPQAEAEEPFVTIATFTPSNPRESILPFRSELLGLPPVSVGRWHRPELSYSDRNPASSVDKMRQEDRKGEDVGEIERVLMGSLGFEKGESIGWEGLWRSERLQAGETGEGTGDGLDTQGVMKGLEGLEGATGVKHMLVLSDSLPNPTITSLDRNFPQASKLGLLTEPTPFLTGKPHTLFRDKDIYEAGAVGLAFCESTVGDDPSGPGFSTLGMKVGIEYGGLERLSGLETIDDAQGNLLLSFHPSTASSTQKQTNPTQVLIKLLNVFQSASSATRPSEAGTAEGGVSLGKKMKEEEYYLAVWGNGDDGTGEPREVVRILSGDPSRGALSLDMETPLRMGQKVQFMHKPRNDGKQDQTVPRARTMSFSTLPTENAVRLPASTSGKTEVIEGISVGTEGGFFHSPGQGEKTARTPGSVCKVVGASGWLKV</sequence>
<comment type="caution">
    <text evidence="2">The sequence shown here is derived from an EMBL/GenBank/DDBJ whole genome shotgun (WGS) entry which is preliminary data.</text>
</comment>
<proteinExistence type="predicted"/>
<accession>A0A8K0JPM9</accession>
<dbReference type="Proteomes" id="UP000812966">
    <property type="component" value="Unassembled WGS sequence"/>
</dbReference>
<feature type="region of interest" description="Disordered" evidence="1">
    <location>
        <begin position="144"/>
        <end position="165"/>
    </location>
</feature>
<keyword evidence="3" id="KW-1185">Reference proteome</keyword>
<evidence type="ECO:0008006" key="4">
    <source>
        <dbReference type="Google" id="ProtNLM"/>
    </source>
</evidence>
<evidence type="ECO:0000313" key="2">
    <source>
        <dbReference type="EMBL" id="KAG7531638.1"/>
    </source>
</evidence>
<feature type="compositionally biased region" description="Basic and acidic residues" evidence="1">
    <location>
        <begin position="155"/>
        <end position="165"/>
    </location>
</feature>
<dbReference type="AlphaFoldDB" id="A0A8K0JPM9"/>
<protein>
    <recommendedName>
        <fullName evidence="4">FIST domain-containing protein</fullName>
    </recommendedName>
</protein>